<protein>
    <submittedName>
        <fullName evidence="6">AraC family transcriptional regulator</fullName>
    </submittedName>
</protein>
<comment type="caution">
    <text evidence="6">The sequence shown here is derived from an EMBL/GenBank/DDBJ whole genome shotgun (WGS) entry which is preliminary data.</text>
</comment>
<dbReference type="InterPro" id="IPR050204">
    <property type="entry name" value="AraC_XylS_family_regulators"/>
</dbReference>
<dbReference type="Pfam" id="PF12833">
    <property type="entry name" value="HTH_18"/>
    <property type="match status" value="1"/>
</dbReference>
<dbReference type="Gene3D" id="1.10.10.60">
    <property type="entry name" value="Homeodomain-like"/>
    <property type="match status" value="1"/>
</dbReference>
<evidence type="ECO:0000256" key="3">
    <source>
        <dbReference type="ARBA" id="ARBA00023163"/>
    </source>
</evidence>
<keyword evidence="7" id="KW-1185">Reference proteome</keyword>
<dbReference type="InterPro" id="IPR018060">
    <property type="entry name" value="HTH_AraC"/>
</dbReference>
<keyword evidence="3" id="KW-0804">Transcription</keyword>
<dbReference type="EMBL" id="JAWIIJ010000013">
    <property type="protein sequence ID" value="MDV2080393.1"/>
    <property type="molecule type" value="Genomic_DNA"/>
</dbReference>
<keyword evidence="1" id="KW-0805">Transcription regulation</keyword>
<evidence type="ECO:0000259" key="5">
    <source>
        <dbReference type="PROSITE" id="PS01124"/>
    </source>
</evidence>
<sequence>MTMAQPSPDCALYLWPRRTVYVGRLARPIEFNLAAASLTVALDGRLQYQTPGMSGPGYCTSLLLKPGERVRVDAGNRLIGTCYLDALGQDHALLAPRMLECDAGVCQRVPGEQEFQRLFRQMLDPGIAASDGFRSLETLINPGAIPYPVVDGRVARVVSLIHQSVAQNCPVTELAGAVNLSAPRLVQLFRQQVGVPIRRYRQWHRLFVTAIRVARGRSLTEAALDAGFTDSAHLSHTFRAITGLRPSDIFTTLARARLVVGEGIDKGLVAPD</sequence>
<evidence type="ECO:0000313" key="6">
    <source>
        <dbReference type="EMBL" id="MDV2080393.1"/>
    </source>
</evidence>
<accession>A0ABU3W1H6</accession>
<gene>
    <name evidence="6" type="ORF">RYS15_17035</name>
</gene>
<comment type="function">
    <text evidence="4">Regulatory protein of the TOL plasmid xyl operons. XylS activates the xylXYZLTEGFJQKIH operon required for the degradation of toluene, m-xylene and p-xylene.</text>
</comment>
<evidence type="ECO:0000313" key="7">
    <source>
        <dbReference type="Proteomes" id="UP001269819"/>
    </source>
</evidence>
<evidence type="ECO:0000256" key="1">
    <source>
        <dbReference type="ARBA" id="ARBA00023015"/>
    </source>
</evidence>
<evidence type="ECO:0000256" key="2">
    <source>
        <dbReference type="ARBA" id="ARBA00023125"/>
    </source>
</evidence>
<organism evidence="6 7">
    <name type="scientific">Marinobacter xestospongiae</name>
    <dbReference type="NCBI Taxonomy" id="994319"/>
    <lineage>
        <taxon>Bacteria</taxon>
        <taxon>Pseudomonadati</taxon>
        <taxon>Pseudomonadota</taxon>
        <taxon>Gammaproteobacteria</taxon>
        <taxon>Pseudomonadales</taxon>
        <taxon>Marinobacteraceae</taxon>
        <taxon>Marinobacter</taxon>
    </lineage>
</organism>
<reference evidence="6 7" key="1">
    <citation type="submission" date="2023-10" db="EMBL/GenBank/DDBJ databases">
        <title>Characteristics and mechanism of a salt-tolerant marine origin heterotrophic nitrifying- aerobic denitrifying bacteria Marinobacter xestospongiae HN1.</title>
        <authorList>
            <person name="Qi R."/>
        </authorList>
    </citation>
    <scope>NUCLEOTIDE SEQUENCE [LARGE SCALE GENOMIC DNA]</scope>
    <source>
        <strain evidence="6 7">HN1</strain>
    </source>
</reference>
<name>A0ABU3W1H6_9GAMM</name>
<proteinExistence type="predicted"/>
<dbReference type="Proteomes" id="UP001269819">
    <property type="component" value="Unassembled WGS sequence"/>
</dbReference>
<dbReference type="PANTHER" id="PTHR46796">
    <property type="entry name" value="HTH-TYPE TRANSCRIPTIONAL ACTIVATOR RHAS-RELATED"/>
    <property type="match status" value="1"/>
</dbReference>
<evidence type="ECO:0000256" key="4">
    <source>
        <dbReference type="ARBA" id="ARBA00037345"/>
    </source>
</evidence>
<feature type="domain" description="HTH araC/xylS-type" evidence="5">
    <location>
        <begin position="155"/>
        <end position="252"/>
    </location>
</feature>
<dbReference type="SUPFAM" id="SSF46689">
    <property type="entry name" value="Homeodomain-like"/>
    <property type="match status" value="1"/>
</dbReference>
<dbReference type="PROSITE" id="PS01124">
    <property type="entry name" value="HTH_ARAC_FAMILY_2"/>
    <property type="match status" value="1"/>
</dbReference>
<dbReference type="RefSeq" id="WP_316974808.1">
    <property type="nucleotide sequence ID" value="NZ_JAWIIJ010000013.1"/>
</dbReference>
<keyword evidence="2" id="KW-0238">DNA-binding</keyword>
<dbReference type="SMART" id="SM00342">
    <property type="entry name" value="HTH_ARAC"/>
    <property type="match status" value="1"/>
</dbReference>
<dbReference type="InterPro" id="IPR009057">
    <property type="entry name" value="Homeodomain-like_sf"/>
</dbReference>